<organism evidence="3 4">
    <name type="scientific">Mesorhabditis spiculigera</name>
    <dbReference type="NCBI Taxonomy" id="96644"/>
    <lineage>
        <taxon>Eukaryota</taxon>
        <taxon>Metazoa</taxon>
        <taxon>Ecdysozoa</taxon>
        <taxon>Nematoda</taxon>
        <taxon>Chromadorea</taxon>
        <taxon>Rhabditida</taxon>
        <taxon>Rhabditina</taxon>
        <taxon>Rhabditomorpha</taxon>
        <taxon>Rhabditoidea</taxon>
        <taxon>Rhabditidae</taxon>
        <taxon>Mesorhabditinae</taxon>
        <taxon>Mesorhabditis</taxon>
    </lineage>
</organism>
<proteinExistence type="inferred from homology"/>
<evidence type="ECO:0000256" key="1">
    <source>
        <dbReference type="ARBA" id="ARBA00005606"/>
    </source>
</evidence>
<dbReference type="InterPro" id="IPR008826">
    <property type="entry name" value="Se-bd"/>
</dbReference>
<dbReference type="SUPFAM" id="SSF75011">
    <property type="entry name" value="3-carboxy-cis,cis-mucoante lactonizing enzyme"/>
    <property type="match status" value="1"/>
</dbReference>
<reference evidence="3" key="1">
    <citation type="submission" date="2023-06" db="EMBL/GenBank/DDBJ databases">
        <authorList>
            <person name="Delattre M."/>
        </authorList>
    </citation>
    <scope>NUCLEOTIDE SEQUENCE</scope>
    <source>
        <strain evidence="3">AF72</strain>
    </source>
</reference>
<evidence type="ECO:0000313" key="4">
    <source>
        <dbReference type="Proteomes" id="UP001177023"/>
    </source>
</evidence>
<keyword evidence="4" id="KW-1185">Reference proteome</keyword>
<dbReference type="AlphaFoldDB" id="A0AA36G341"/>
<sequence>MDVALGKYSRSVNVFNWATREKVKTIKLGLPEGSMPFEIRFPHDPNRPDAFFCTALGSSIYRMTPKEKGSLQYEATCLIKIPLLSVSNWDLPLMPAFVTDLVLSMDDRFLYFTTYLHGDVRQYDISDPENPKLTGQIFLAGLVQNDSVVEVKSDDFRSRGVNSEARLAAARTAFEGYIDARIEFYVGILEGVLQLGALAGHPRCGHVATFLPTFRRNIQPHAVSLIALFDETCRANFSRFWKYAEYAFFAGATGAAIFAGPVWVRTAATGVAAIGTLNAVWRG</sequence>
<dbReference type="PANTHER" id="PTHR23300">
    <property type="entry name" value="METHANETHIOL OXIDASE"/>
    <property type="match status" value="1"/>
</dbReference>
<accession>A0AA36G341</accession>
<gene>
    <name evidence="3" type="ORF">MSPICULIGERA_LOCUS12494</name>
</gene>
<comment type="caution">
    <text evidence="3">The sequence shown here is derived from an EMBL/GenBank/DDBJ whole genome shotgun (WGS) entry which is preliminary data.</text>
</comment>
<dbReference type="GO" id="GO:0008430">
    <property type="term" value="F:selenium binding"/>
    <property type="evidence" value="ECO:0007669"/>
    <property type="project" value="InterPro"/>
</dbReference>
<dbReference type="EMBL" id="CATQJA010002628">
    <property type="protein sequence ID" value="CAJ0574153.1"/>
    <property type="molecule type" value="Genomic_DNA"/>
</dbReference>
<dbReference type="Proteomes" id="UP001177023">
    <property type="component" value="Unassembled WGS sequence"/>
</dbReference>
<comment type="similarity">
    <text evidence="1">Belongs to the selenium-binding protein family.</text>
</comment>
<evidence type="ECO:0000313" key="3">
    <source>
        <dbReference type="EMBL" id="CAJ0574153.1"/>
    </source>
</evidence>
<feature type="non-terminal residue" evidence="3">
    <location>
        <position position="1"/>
    </location>
</feature>
<name>A0AA36G341_9BILA</name>
<keyword evidence="2" id="KW-0711">Selenium</keyword>
<dbReference type="Pfam" id="PF05694">
    <property type="entry name" value="SBP56"/>
    <property type="match status" value="1"/>
</dbReference>
<protein>
    <submittedName>
        <fullName evidence="3">Uncharacterized protein</fullName>
    </submittedName>
</protein>
<evidence type="ECO:0000256" key="2">
    <source>
        <dbReference type="ARBA" id="ARBA00023266"/>
    </source>
</evidence>
<dbReference type="PANTHER" id="PTHR23300:SF0">
    <property type="entry name" value="METHANETHIOL OXIDASE"/>
    <property type="match status" value="1"/>
</dbReference>